<feature type="transmembrane region" description="Helical" evidence="1">
    <location>
        <begin position="6"/>
        <end position="29"/>
    </location>
</feature>
<evidence type="ECO:0000313" key="3">
    <source>
        <dbReference type="Proteomes" id="UP000250140"/>
    </source>
</evidence>
<sequence>MMNVRCWVSVFTVGECYVAFGSGLCVFLFRAFFFKLWSMLLYYPLPEIPYPDPNPLSLSSGFLSGSHHLFLYHHHHHHHQLYHSKIVFCRSLLRSHLE</sequence>
<keyword evidence="1" id="KW-0812">Transmembrane</keyword>
<accession>A0A8E2F7A9</accession>
<keyword evidence="1" id="KW-1133">Transmembrane helix</keyword>
<protein>
    <submittedName>
        <fullName evidence="2">Uncharacterized protein</fullName>
    </submittedName>
</protein>
<keyword evidence="1" id="KW-0472">Membrane</keyword>
<dbReference type="Proteomes" id="UP000250140">
    <property type="component" value="Unassembled WGS sequence"/>
</dbReference>
<evidence type="ECO:0000313" key="2">
    <source>
        <dbReference type="EMBL" id="OCL11441.1"/>
    </source>
</evidence>
<dbReference type="EMBL" id="KV749043">
    <property type="protein sequence ID" value="OCL11441.1"/>
    <property type="molecule type" value="Genomic_DNA"/>
</dbReference>
<name>A0A8E2F7A9_9PEZI</name>
<evidence type="ECO:0000256" key="1">
    <source>
        <dbReference type="SAM" id="Phobius"/>
    </source>
</evidence>
<reference evidence="2 3" key="1">
    <citation type="journal article" date="2016" name="Nat. Commun.">
        <title>Ectomycorrhizal ecology is imprinted in the genome of the dominant symbiotic fungus Cenococcum geophilum.</title>
        <authorList>
            <consortium name="DOE Joint Genome Institute"/>
            <person name="Peter M."/>
            <person name="Kohler A."/>
            <person name="Ohm R.A."/>
            <person name="Kuo A."/>
            <person name="Krutzmann J."/>
            <person name="Morin E."/>
            <person name="Arend M."/>
            <person name="Barry K.W."/>
            <person name="Binder M."/>
            <person name="Choi C."/>
            <person name="Clum A."/>
            <person name="Copeland A."/>
            <person name="Grisel N."/>
            <person name="Haridas S."/>
            <person name="Kipfer T."/>
            <person name="LaButti K."/>
            <person name="Lindquist E."/>
            <person name="Lipzen A."/>
            <person name="Maire R."/>
            <person name="Meier B."/>
            <person name="Mihaltcheva S."/>
            <person name="Molinier V."/>
            <person name="Murat C."/>
            <person name="Poggeler S."/>
            <person name="Quandt C.A."/>
            <person name="Sperisen C."/>
            <person name="Tritt A."/>
            <person name="Tisserant E."/>
            <person name="Crous P.W."/>
            <person name="Henrissat B."/>
            <person name="Nehls U."/>
            <person name="Egli S."/>
            <person name="Spatafora J.W."/>
            <person name="Grigoriev I.V."/>
            <person name="Martin F.M."/>
        </authorList>
    </citation>
    <scope>NUCLEOTIDE SEQUENCE [LARGE SCALE GENOMIC DNA]</scope>
    <source>
        <strain evidence="2 3">CBS 207.34</strain>
    </source>
</reference>
<proteinExistence type="predicted"/>
<keyword evidence="3" id="KW-1185">Reference proteome</keyword>
<organism evidence="2 3">
    <name type="scientific">Glonium stellatum</name>
    <dbReference type="NCBI Taxonomy" id="574774"/>
    <lineage>
        <taxon>Eukaryota</taxon>
        <taxon>Fungi</taxon>
        <taxon>Dikarya</taxon>
        <taxon>Ascomycota</taxon>
        <taxon>Pezizomycotina</taxon>
        <taxon>Dothideomycetes</taxon>
        <taxon>Pleosporomycetidae</taxon>
        <taxon>Gloniales</taxon>
        <taxon>Gloniaceae</taxon>
        <taxon>Glonium</taxon>
    </lineage>
</organism>
<dbReference type="AlphaFoldDB" id="A0A8E2F7A9"/>
<gene>
    <name evidence="2" type="ORF">AOQ84DRAFT_188861</name>
</gene>